<feature type="compositionally biased region" description="Low complexity" evidence="5">
    <location>
        <begin position="677"/>
        <end position="689"/>
    </location>
</feature>
<feature type="compositionally biased region" description="Pro residues" evidence="5">
    <location>
        <begin position="797"/>
        <end position="814"/>
    </location>
</feature>
<evidence type="ECO:0000256" key="4">
    <source>
        <dbReference type="ARBA" id="ARBA00023180"/>
    </source>
</evidence>
<feature type="compositionally biased region" description="Basic and acidic residues" evidence="5">
    <location>
        <begin position="746"/>
        <end position="768"/>
    </location>
</feature>
<dbReference type="SUPFAM" id="SSF54928">
    <property type="entry name" value="RNA-binding domain, RBD"/>
    <property type="match status" value="1"/>
</dbReference>
<feature type="compositionally biased region" description="Pro residues" evidence="5">
    <location>
        <begin position="879"/>
        <end position="893"/>
    </location>
</feature>
<feature type="region of interest" description="Disordered" evidence="5">
    <location>
        <begin position="988"/>
        <end position="1019"/>
    </location>
</feature>
<dbReference type="InterPro" id="IPR012677">
    <property type="entry name" value="Nucleotide-bd_a/b_plait_sf"/>
</dbReference>
<dbReference type="InterPro" id="IPR024607">
    <property type="entry name" value="Sulfatase_CS"/>
</dbReference>
<keyword evidence="2 6" id="KW-0732">Signal</keyword>
<comment type="caution">
    <text evidence="8">The sequence shown here is derived from an EMBL/GenBank/DDBJ whole genome shotgun (WGS) entry which is preliminary data.</text>
</comment>
<dbReference type="Proteomes" id="UP000190744">
    <property type="component" value="Unassembled WGS sequence"/>
</dbReference>
<comment type="similarity">
    <text evidence="1">Belongs to the sulfatase family.</text>
</comment>
<dbReference type="GO" id="GO:0005539">
    <property type="term" value="F:glycosaminoglycan binding"/>
    <property type="evidence" value="ECO:0007669"/>
    <property type="project" value="TreeGrafter"/>
</dbReference>
<evidence type="ECO:0000256" key="5">
    <source>
        <dbReference type="SAM" id="MobiDB-lite"/>
    </source>
</evidence>
<proteinExistence type="inferred from homology"/>
<dbReference type="SUPFAM" id="SSF53649">
    <property type="entry name" value="Alkaline phosphatase-like"/>
    <property type="match status" value="1"/>
</dbReference>
<feature type="chain" id="PRO_5012820387" description="G-patch domain-containing protein" evidence="6">
    <location>
        <begin position="22"/>
        <end position="1127"/>
    </location>
</feature>
<dbReference type="InterPro" id="IPR000917">
    <property type="entry name" value="Sulfatase_N"/>
</dbReference>
<dbReference type="Gene3D" id="3.40.720.10">
    <property type="entry name" value="Alkaline Phosphatase, subunit A"/>
    <property type="match status" value="1"/>
</dbReference>
<dbReference type="SMART" id="SM00443">
    <property type="entry name" value="G_patch"/>
    <property type="match status" value="1"/>
</dbReference>
<reference evidence="9" key="1">
    <citation type="submission" date="2015-09" db="EMBL/GenBank/DDBJ databases">
        <authorList>
            <person name="Fill T.P."/>
            <person name="Baretta J.F."/>
            <person name="de Almeida L.G."/>
            <person name="Rocha M."/>
            <person name="de Souza D.H."/>
            <person name="Malavazi I."/>
            <person name="Cerdeira L.T."/>
            <person name="Hong H."/>
            <person name="Samborskyy M."/>
            <person name="de Vasconcelos A.T."/>
            <person name="Leadlay P."/>
            <person name="Rodrigues-Filho E."/>
        </authorList>
    </citation>
    <scope>NUCLEOTIDE SEQUENCE [LARGE SCALE GENOMIC DNA]</scope>
    <source>
        <strain evidence="9">LaBioMMi 136</strain>
    </source>
</reference>
<evidence type="ECO:0000256" key="6">
    <source>
        <dbReference type="SAM" id="SignalP"/>
    </source>
</evidence>
<feature type="signal peptide" evidence="6">
    <location>
        <begin position="1"/>
        <end position="21"/>
    </location>
</feature>
<feature type="domain" description="G-patch" evidence="7">
    <location>
        <begin position="953"/>
        <end position="1004"/>
    </location>
</feature>
<dbReference type="InterPro" id="IPR035979">
    <property type="entry name" value="RBD_domain_sf"/>
</dbReference>
<protein>
    <recommendedName>
        <fullName evidence="7">G-patch domain-containing protein</fullName>
    </recommendedName>
</protein>
<dbReference type="PROSITE" id="PS00523">
    <property type="entry name" value="SULFATASE_1"/>
    <property type="match status" value="1"/>
</dbReference>
<dbReference type="CDD" id="cd16147">
    <property type="entry name" value="G6S"/>
    <property type="match status" value="1"/>
</dbReference>
<dbReference type="PANTHER" id="PTHR43108">
    <property type="entry name" value="N-ACETYLGLUCOSAMINE-6-SULFATASE FAMILY MEMBER"/>
    <property type="match status" value="1"/>
</dbReference>
<dbReference type="PANTHER" id="PTHR43108:SF8">
    <property type="entry name" value="SD21168P"/>
    <property type="match status" value="1"/>
</dbReference>
<dbReference type="EMBL" id="LJBN01000146">
    <property type="protein sequence ID" value="OOQ86257.1"/>
    <property type="molecule type" value="Genomic_DNA"/>
</dbReference>
<dbReference type="FunFam" id="3.40.720.10:FF:000051">
    <property type="entry name" value="Arylsulfatase"/>
    <property type="match status" value="1"/>
</dbReference>
<feature type="compositionally biased region" description="Acidic residues" evidence="5">
    <location>
        <begin position="925"/>
        <end position="943"/>
    </location>
</feature>
<dbReference type="PROSITE" id="PS50174">
    <property type="entry name" value="G_PATCH"/>
    <property type="match status" value="1"/>
</dbReference>
<organism evidence="8 9">
    <name type="scientific">Penicillium brasilianum</name>
    <dbReference type="NCBI Taxonomy" id="104259"/>
    <lineage>
        <taxon>Eukaryota</taxon>
        <taxon>Fungi</taxon>
        <taxon>Dikarya</taxon>
        <taxon>Ascomycota</taxon>
        <taxon>Pezizomycotina</taxon>
        <taxon>Eurotiomycetes</taxon>
        <taxon>Eurotiomycetidae</taxon>
        <taxon>Eurotiales</taxon>
        <taxon>Aspergillaceae</taxon>
        <taxon>Penicillium</taxon>
    </lineage>
</organism>
<feature type="compositionally biased region" description="Polar residues" evidence="5">
    <location>
        <begin position="627"/>
        <end position="648"/>
    </location>
</feature>
<feature type="region of interest" description="Disordered" evidence="5">
    <location>
        <begin position="587"/>
        <end position="689"/>
    </location>
</feature>
<keyword evidence="3" id="KW-0378">Hydrolase</keyword>
<dbReference type="GO" id="GO:0003676">
    <property type="term" value="F:nucleic acid binding"/>
    <property type="evidence" value="ECO:0007669"/>
    <property type="project" value="InterPro"/>
</dbReference>
<sequence length="1127" mass="124689">MPRLIASLFLTFGLFLANASASGAQGAVHASGHTQESKRPNFVFILVDDQDLHLNSLDYMPNLQRLIGDQGTVFERHFCTIAVCCPSRVSLMTGKLAHNTNVTDVTPPYGGYPKFVSEGHNENYLPLWLQDAGYNTYYTGKFLNAHTTSNYNNPYPKGWNGTEFLLDPSTYSYWNSTFQSNRNAPVVSDGYSTDLISKYSLGFIEQAKSSNRPFFIGIAPIAPHAKTAAVEGSSIPAFTDPVPAARHAKKFPNAKVPRGENFNPDTPSGASWVLDLPQLNASEVTYMDQYYRRRLQSLQAVDELVEGVVNKLDDYGLLDNTYVFYTSDNGYHVGQHRMVPGKGCPYEEDINVPMMVRGPRVPKGRKADFVTSHTDIAATLFDLAGIPLREDFDGLPMPLTSSEMQDAKDDPRREHVSVEYWGTNLQEGDIGRTSPTGPGVVYGNNTYKAMRVIGDSYNLFYSVWCTNEHELYDLTNDPYQMRNLFTKSKSKLLGRDIKQVISRLDALLLVLKSCKSSECTLPWQVLHPDKKVTSLSEALNPKYDAFYAAQPNISFSACELGYFPESEGPQEGFSTQLAIANRFNQPTMAPESTSSKGGGGMSLYANLLDPSAESTPGTISRAPVVFKQSSETDAQSDESAAKTQQLNAASLRFQPTKRPQLNQKPKPKPTLPKAGLPASATQAAPSAAAPVKSSLADWAATEEDDFDYYVGEKRQRGGRKKRKKNQEPQMVMQNWDDIYDPSRPNNYEEYRHSDEKILEVREWKDRLYAHRMKRSPTPDSDSDYDRPMNPRFAPPGSFAPPPNLNDIPPPPPADIPDDPSGEDAFARRARMSQHVNSDMDTSNYAQPPPPPPEEPPAPPPNDAFGEDAYLRRLEQSRNQPPPASTSIPPPPRPLDAFQPSSATISRAPVRYALPPPPEDIPASEAELEEMFANEQEAAPEESEDTPRSRLPGQKGFAERQLAKYGWTKGSGLGATGSGIVNPLQVKVEKRKKRPDSEGGGFVTPGGRGKIIGGKKKNNEDTGKFGAMSPVVVLRGMLDGMDLDEELHREGGGLMQEIGEECNEKYGRVERVYIARDVDTPIPVFVKFTNELSALRAVNALEGRIFNGNAILARFFDPEKFEQGVYVE</sequence>
<accession>A0A1S9RL73</accession>
<name>A0A1S9RL73_PENBI</name>
<evidence type="ECO:0000259" key="7">
    <source>
        <dbReference type="PROSITE" id="PS50174"/>
    </source>
</evidence>
<dbReference type="GO" id="GO:0008449">
    <property type="term" value="F:N-acetylglucosamine-6-sulfatase activity"/>
    <property type="evidence" value="ECO:0007669"/>
    <property type="project" value="TreeGrafter"/>
</dbReference>
<dbReference type="InterPro" id="IPR017850">
    <property type="entry name" value="Alkaline_phosphatase_core_sf"/>
</dbReference>
<gene>
    <name evidence="8" type="ORF">PEBR_22697</name>
</gene>
<dbReference type="InterPro" id="IPR000467">
    <property type="entry name" value="G_patch_dom"/>
</dbReference>
<evidence type="ECO:0000256" key="1">
    <source>
        <dbReference type="ARBA" id="ARBA00008779"/>
    </source>
</evidence>
<feature type="compositionally biased region" description="Polar residues" evidence="5">
    <location>
        <begin position="833"/>
        <end position="845"/>
    </location>
</feature>
<dbReference type="Pfam" id="PF01585">
    <property type="entry name" value="G-patch"/>
    <property type="match status" value="1"/>
</dbReference>
<feature type="region of interest" description="Disordered" evidence="5">
    <location>
        <begin position="704"/>
        <end position="952"/>
    </location>
</feature>
<evidence type="ECO:0000313" key="9">
    <source>
        <dbReference type="Proteomes" id="UP000190744"/>
    </source>
</evidence>
<keyword evidence="4" id="KW-0325">Glycoprotein</keyword>
<dbReference type="FunFam" id="3.30.70.330:FF:000495">
    <property type="entry name" value="Putative G-patch DNA repair protein (Drt111)"/>
    <property type="match status" value="1"/>
</dbReference>
<evidence type="ECO:0000256" key="3">
    <source>
        <dbReference type="ARBA" id="ARBA00022801"/>
    </source>
</evidence>
<evidence type="ECO:0000313" key="8">
    <source>
        <dbReference type="EMBL" id="OOQ86257.1"/>
    </source>
</evidence>
<feature type="compositionally biased region" description="Gly residues" evidence="5">
    <location>
        <begin position="997"/>
        <end position="1011"/>
    </location>
</feature>
<dbReference type="Gene3D" id="3.30.70.330">
    <property type="match status" value="1"/>
</dbReference>
<feature type="compositionally biased region" description="Pro residues" evidence="5">
    <location>
        <begin position="846"/>
        <end position="861"/>
    </location>
</feature>
<dbReference type="AlphaFoldDB" id="A0A1S9RL73"/>
<evidence type="ECO:0000256" key="2">
    <source>
        <dbReference type="ARBA" id="ARBA00022729"/>
    </source>
</evidence>
<dbReference type="Pfam" id="PF00884">
    <property type="entry name" value="Sulfatase"/>
    <property type="match status" value="1"/>
</dbReference>